<evidence type="ECO:0000313" key="2">
    <source>
        <dbReference type="Proteomes" id="UP000004728"/>
    </source>
</evidence>
<reference evidence="1 2" key="1">
    <citation type="journal article" date="2012" name="J. Bacteriol.">
        <title>Draft Genome Sequence of Novosphingobium nitrogenifigens Y88T.</title>
        <authorList>
            <person name="Strabala T.J."/>
            <person name="Macdonald L."/>
            <person name="Liu V."/>
            <person name="Smit A.M."/>
        </authorList>
    </citation>
    <scope>NUCLEOTIDE SEQUENCE [LARGE SCALE GENOMIC DNA]</scope>
    <source>
        <strain evidence="1 2">DSM 19370</strain>
    </source>
</reference>
<dbReference type="Proteomes" id="UP000004728">
    <property type="component" value="Unassembled WGS sequence"/>
</dbReference>
<name>F1Z3E7_9SPHN</name>
<dbReference type="eggNOG" id="ENOG5030RBD">
    <property type="taxonomic scope" value="Bacteria"/>
</dbReference>
<gene>
    <name evidence="1" type="ORF">Y88_3368</name>
</gene>
<dbReference type="OrthoDB" id="7502754at2"/>
<dbReference type="InParanoid" id="F1Z3E7"/>
<dbReference type="AlphaFoldDB" id="F1Z3E7"/>
<dbReference type="RefSeq" id="WP_008072078.1">
    <property type="nucleotide sequence ID" value="NZ_AQWK01000027.1"/>
</dbReference>
<sequence>MTPSLSDLPADEPRPELALFELALLELGRLDGALAYADSSTVALFAAQVLRTLLLRALRQERLAFTNERFDAWFAGLVPLTDVQVSSDAVLPDRPPRLIVEALLGECAHASWAPLAEQAQRLRRAFLAPREDQPAARDEIECLLQDSRARVEALVAALAEVGDTRPLKGLERLHQDLAASPTFAPAEASRERILLGRGAAGELGPTARGLTIERAAAPAPFWAIEVFLGGYLHATGCLRVPLPCPGLVRSEAIRRAAAPGVIAEALGATMRGWNETLAQAAGDVRRIATLVPDHRRSSRAPALCRLLAGTGALRSAQIEPLLDVTRLGLRTILGPLLAHGTITRQRVAGVWLYALAPAPVSASAKGRDERAGGTGFSVEAVAAYEASLADIDALLARLGGDGEDDQVSPPPDC</sequence>
<dbReference type="HOGENOM" id="CLU_711530_0_0_5"/>
<protein>
    <submittedName>
        <fullName evidence="1">Uncharacterized protein</fullName>
    </submittedName>
</protein>
<evidence type="ECO:0000313" key="1">
    <source>
        <dbReference type="EMBL" id="EGD60866.1"/>
    </source>
</evidence>
<keyword evidence="2" id="KW-1185">Reference proteome</keyword>
<proteinExistence type="predicted"/>
<organism evidence="1 2">
    <name type="scientific">Novosphingobium nitrogenifigens DSM 19370</name>
    <dbReference type="NCBI Taxonomy" id="983920"/>
    <lineage>
        <taxon>Bacteria</taxon>
        <taxon>Pseudomonadati</taxon>
        <taxon>Pseudomonadota</taxon>
        <taxon>Alphaproteobacteria</taxon>
        <taxon>Sphingomonadales</taxon>
        <taxon>Sphingomonadaceae</taxon>
        <taxon>Novosphingobium</taxon>
    </lineage>
</organism>
<comment type="caution">
    <text evidence="1">The sequence shown here is derived from an EMBL/GenBank/DDBJ whole genome shotgun (WGS) entry which is preliminary data.</text>
</comment>
<accession>F1Z3E7</accession>
<dbReference type="EMBL" id="AEWJ01000004">
    <property type="protein sequence ID" value="EGD60866.1"/>
    <property type="molecule type" value="Genomic_DNA"/>
</dbReference>